<keyword evidence="2" id="KW-1185">Reference proteome</keyword>
<comment type="caution">
    <text evidence="1">The sequence shown here is derived from an EMBL/GenBank/DDBJ whole genome shotgun (WGS) entry which is preliminary data.</text>
</comment>
<gene>
    <name evidence="1" type="ORF">CQA01_26700</name>
</gene>
<accession>A0A512CD57</accession>
<dbReference type="EMBL" id="BJYV01000013">
    <property type="protein sequence ID" value="GEO22136.1"/>
    <property type="molecule type" value="Genomic_DNA"/>
</dbReference>
<dbReference type="AlphaFoldDB" id="A0A512CD57"/>
<organism evidence="1 2">
    <name type="scientific">Cyclobacterium qasimii</name>
    <dbReference type="NCBI Taxonomy" id="1350429"/>
    <lineage>
        <taxon>Bacteria</taxon>
        <taxon>Pseudomonadati</taxon>
        <taxon>Bacteroidota</taxon>
        <taxon>Cytophagia</taxon>
        <taxon>Cytophagales</taxon>
        <taxon>Cyclobacteriaceae</taxon>
        <taxon>Cyclobacterium</taxon>
    </lineage>
</organism>
<evidence type="ECO:0000313" key="1">
    <source>
        <dbReference type="EMBL" id="GEO22136.1"/>
    </source>
</evidence>
<evidence type="ECO:0000313" key="2">
    <source>
        <dbReference type="Proteomes" id="UP000321301"/>
    </source>
</evidence>
<dbReference type="InterPro" id="IPR011747">
    <property type="entry name" value="CHP02241"/>
</dbReference>
<proteinExistence type="predicted"/>
<protein>
    <recommendedName>
        <fullName evidence="3">Phage tail protein</fullName>
    </recommendedName>
</protein>
<dbReference type="InterPro" id="IPR010667">
    <property type="entry name" value="Phage_T4_Gp19"/>
</dbReference>
<dbReference type="PANTHER" id="PTHR38009">
    <property type="entry name" value="CONSERVED HYPOTHETICAL PHAGE TAIL PROTEIN"/>
    <property type="match status" value="1"/>
</dbReference>
<dbReference type="NCBIfam" id="TIGR02241">
    <property type="entry name" value="conserved hypothetical phage tail region protein"/>
    <property type="match status" value="1"/>
</dbReference>
<sequence length="152" mass="16726">MAGEIQDSVWPQPKFYFTIKFKTLDSPVSFQEVSGLDTEAAPLEYRKGGSKTFSTIKLPGISNSGIVNLKKGVFSNEGKFNDWFNSFKMNSVKRENVIIELVDESGNPTMTWNLSNAWPTKITGTDLNSDTGEIAIETMELAHEGLAIINGG</sequence>
<dbReference type="Proteomes" id="UP000321301">
    <property type="component" value="Unassembled WGS sequence"/>
</dbReference>
<dbReference type="Pfam" id="PF06841">
    <property type="entry name" value="Phage_T4_gp19"/>
    <property type="match status" value="1"/>
</dbReference>
<dbReference type="PANTHER" id="PTHR38009:SF1">
    <property type="entry name" value="CONSERVED HYPOTHETICAL PHAGE TAIL PROTEIN"/>
    <property type="match status" value="1"/>
</dbReference>
<dbReference type="RefSeq" id="WP_020891407.1">
    <property type="nucleotide sequence ID" value="NZ_BJYV01000013.1"/>
</dbReference>
<name>A0A512CD57_9BACT</name>
<reference evidence="1 2" key="1">
    <citation type="submission" date="2019-07" db="EMBL/GenBank/DDBJ databases">
        <title>Whole genome shotgun sequence of Cyclobacterium qasimii NBRC 106168.</title>
        <authorList>
            <person name="Hosoyama A."/>
            <person name="Uohara A."/>
            <person name="Ohji S."/>
            <person name="Ichikawa N."/>
        </authorList>
    </citation>
    <scope>NUCLEOTIDE SEQUENCE [LARGE SCALE GENOMIC DNA]</scope>
    <source>
        <strain evidence="1 2">NBRC 106168</strain>
    </source>
</reference>
<evidence type="ECO:0008006" key="3">
    <source>
        <dbReference type="Google" id="ProtNLM"/>
    </source>
</evidence>
<dbReference type="GO" id="GO:0005198">
    <property type="term" value="F:structural molecule activity"/>
    <property type="evidence" value="ECO:0007669"/>
    <property type="project" value="InterPro"/>
</dbReference>